<organism evidence="1 2">
    <name type="scientific">Trichonephila clavata</name>
    <name type="common">Joro spider</name>
    <name type="synonym">Nephila clavata</name>
    <dbReference type="NCBI Taxonomy" id="2740835"/>
    <lineage>
        <taxon>Eukaryota</taxon>
        <taxon>Metazoa</taxon>
        <taxon>Ecdysozoa</taxon>
        <taxon>Arthropoda</taxon>
        <taxon>Chelicerata</taxon>
        <taxon>Arachnida</taxon>
        <taxon>Araneae</taxon>
        <taxon>Araneomorphae</taxon>
        <taxon>Entelegynae</taxon>
        <taxon>Araneoidea</taxon>
        <taxon>Nephilidae</taxon>
        <taxon>Trichonephila</taxon>
    </lineage>
</organism>
<gene>
    <name evidence="1" type="ORF">TNCT_215831</name>
</gene>
<evidence type="ECO:0000313" key="1">
    <source>
        <dbReference type="EMBL" id="GFQ90836.1"/>
    </source>
</evidence>
<dbReference type="InterPro" id="IPR036691">
    <property type="entry name" value="Endo/exonu/phosph_ase_sf"/>
</dbReference>
<dbReference type="EMBL" id="BMAO01033640">
    <property type="protein sequence ID" value="GFQ90836.1"/>
    <property type="molecule type" value="Genomic_DNA"/>
</dbReference>
<protein>
    <submittedName>
        <fullName evidence="1">Uncharacterized protein</fullName>
    </submittedName>
</protein>
<name>A0A8X6FX73_TRICU</name>
<dbReference type="OrthoDB" id="6513346at2759"/>
<dbReference type="AlphaFoldDB" id="A0A8X6FX73"/>
<dbReference type="SUPFAM" id="SSF56219">
    <property type="entry name" value="DNase I-like"/>
    <property type="match status" value="1"/>
</dbReference>
<dbReference type="Proteomes" id="UP000887116">
    <property type="component" value="Unassembled WGS sequence"/>
</dbReference>
<comment type="caution">
    <text evidence="1">The sequence shown here is derived from an EMBL/GenBank/DDBJ whole genome shotgun (WGS) entry which is preliminary data.</text>
</comment>
<keyword evidence="2" id="KW-1185">Reference proteome</keyword>
<accession>A0A8X6FX73</accession>
<sequence>MISYKQPNNTKPNQPAYLPSSIIFTTITFNRVRQNHISLRITSWNAQALSSRVHELEEFIKEWKPNVILIQKNSTQTMRRGGNPQFQLLPN</sequence>
<proteinExistence type="predicted"/>
<evidence type="ECO:0000313" key="2">
    <source>
        <dbReference type="Proteomes" id="UP000887116"/>
    </source>
</evidence>
<reference evidence="1" key="1">
    <citation type="submission" date="2020-07" db="EMBL/GenBank/DDBJ databases">
        <title>Multicomponent nature underlies the extraordinary mechanical properties of spider dragline silk.</title>
        <authorList>
            <person name="Kono N."/>
            <person name="Nakamura H."/>
            <person name="Mori M."/>
            <person name="Yoshida Y."/>
            <person name="Ohtoshi R."/>
            <person name="Malay A.D."/>
            <person name="Moran D.A.P."/>
            <person name="Tomita M."/>
            <person name="Numata K."/>
            <person name="Arakawa K."/>
        </authorList>
    </citation>
    <scope>NUCLEOTIDE SEQUENCE</scope>
</reference>